<dbReference type="Pfam" id="PF05222">
    <property type="entry name" value="AlaDh_PNT_N"/>
    <property type="match status" value="1"/>
</dbReference>
<dbReference type="PANTHER" id="PTHR42795">
    <property type="entry name" value="ALANINE DEHYDROGENASE"/>
    <property type="match status" value="1"/>
</dbReference>
<reference evidence="3 4" key="1">
    <citation type="submission" date="2017-09" db="EMBL/GenBank/DDBJ databases">
        <authorList>
            <person name="Bumgarner R.E."/>
        </authorList>
    </citation>
    <scope>NUCLEOTIDE SEQUENCE [LARGE SCALE GENOMIC DNA]</scope>
    <source>
        <strain evidence="3 4">T34998</strain>
    </source>
</reference>
<accession>A0ABX9IBK8</accession>
<dbReference type="EMBL" id="PCZS01000002">
    <property type="protein sequence ID" value="REB69605.1"/>
    <property type="molecule type" value="Genomic_DNA"/>
</dbReference>
<dbReference type="SMART" id="SM01003">
    <property type="entry name" value="AlaDh_PNT_N"/>
    <property type="match status" value="1"/>
</dbReference>
<evidence type="ECO:0000256" key="1">
    <source>
        <dbReference type="ARBA" id="ARBA00023027"/>
    </source>
</evidence>
<sequence length="59" mass="5913">MRVGVPAEVKNNEFRVAITPAGVHVLVGRGHEVLIESGAGVGSGISDSDFVGAGARIVG</sequence>
<dbReference type="InterPro" id="IPR007886">
    <property type="entry name" value="AlaDH/PNT_N"/>
</dbReference>
<organism evidence="3 4">
    <name type="scientific">Cutibacterium namnetense</name>
    <dbReference type="NCBI Taxonomy" id="1574624"/>
    <lineage>
        <taxon>Bacteria</taxon>
        <taxon>Bacillati</taxon>
        <taxon>Actinomycetota</taxon>
        <taxon>Actinomycetes</taxon>
        <taxon>Propionibacteriales</taxon>
        <taxon>Propionibacteriaceae</taxon>
        <taxon>Cutibacterium</taxon>
    </lineage>
</organism>
<protein>
    <submittedName>
        <fullName evidence="3">Alanine dehydrogenase</fullName>
    </submittedName>
</protein>
<feature type="non-terminal residue" evidence="3">
    <location>
        <position position="59"/>
    </location>
</feature>
<proteinExistence type="predicted"/>
<evidence type="ECO:0000259" key="2">
    <source>
        <dbReference type="SMART" id="SM01003"/>
    </source>
</evidence>
<keyword evidence="4" id="KW-1185">Reference proteome</keyword>
<dbReference type="Gene3D" id="3.40.50.720">
    <property type="entry name" value="NAD(P)-binding Rossmann-like Domain"/>
    <property type="match status" value="1"/>
</dbReference>
<comment type="caution">
    <text evidence="3">The sequence shown here is derived from an EMBL/GenBank/DDBJ whole genome shotgun (WGS) entry which is preliminary data.</text>
</comment>
<gene>
    <name evidence="3" type="ORF">CP880_09095</name>
</gene>
<dbReference type="InterPro" id="IPR008142">
    <property type="entry name" value="AlaDH/PNT_CS1"/>
</dbReference>
<dbReference type="PROSITE" id="PS00836">
    <property type="entry name" value="ALADH_PNT_1"/>
    <property type="match status" value="1"/>
</dbReference>
<dbReference type="Proteomes" id="UP000256324">
    <property type="component" value="Unassembled WGS sequence"/>
</dbReference>
<dbReference type="SUPFAM" id="SSF52283">
    <property type="entry name" value="Formate/glycerate dehydrogenase catalytic domain-like"/>
    <property type="match status" value="1"/>
</dbReference>
<evidence type="ECO:0000313" key="4">
    <source>
        <dbReference type="Proteomes" id="UP000256324"/>
    </source>
</evidence>
<name>A0ABX9IBK8_9ACTN</name>
<evidence type="ECO:0000313" key="3">
    <source>
        <dbReference type="EMBL" id="REB69605.1"/>
    </source>
</evidence>
<keyword evidence="1" id="KW-0520">NAD</keyword>
<feature type="domain" description="Alanine dehydrogenase/pyridine nucleotide transhydrogenase N-terminal" evidence="2">
    <location>
        <begin position="4"/>
        <end position="59"/>
    </location>
</feature>
<dbReference type="PANTHER" id="PTHR42795:SF1">
    <property type="entry name" value="ALANINE DEHYDROGENASE"/>
    <property type="match status" value="1"/>
</dbReference>